<evidence type="ECO:0000259" key="16">
    <source>
        <dbReference type="PROSITE" id="PS50975"/>
    </source>
</evidence>
<accession>A0A4R3LT52</accession>
<gene>
    <name evidence="18" type="ORF">EDC26_11416</name>
</gene>
<dbReference type="Pfam" id="PF02785">
    <property type="entry name" value="Biotin_carb_C"/>
    <property type="match status" value="1"/>
</dbReference>
<reference evidence="18 19" key="1">
    <citation type="submission" date="2019-03" db="EMBL/GenBank/DDBJ databases">
        <title>Genomic Encyclopedia of Type Strains, Phase IV (KMG-IV): sequencing the most valuable type-strain genomes for metagenomic binning, comparative biology and taxonomic classification.</title>
        <authorList>
            <person name="Goeker M."/>
        </authorList>
    </citation>
    <scope>NUCLEOTIDE SEQUENCE [LARGE SCALE GENOMIC DNA]</scope>
    <source>
        <strain evidence="18 19">DSM 24591</strain>
    </source>
</reference>
<dbReference type="PROSITE" id="PS50975">
    <property type="entry name" value="ATP_GRASP"/>
    <property type="match status" value="1"/>
</dbReference>
<dbReference type="SMART" id="SM00878">
    <property type="entry name" value="Biotin_carb_C"/>
    <property type="match status" value="1"/>
</dbReference>
<keyword evidence="7" id="KW-0479">Metal-binding</keyword>
<evidence type="ECO:0000256" key="3">
    <source>
        <dbReference type="ARBA" id="ARBA00011750"/>
    </source>
</evidence>
<dbReference type="OrthoDB" id="9803706at2"/>
<evidence type="ECO:0000256" key="8">
    <source>
        <dbReference type="ARBA" id="ARBA00022741"/>
    </source>
</evidence>
<comment type="function">
    <text evidence="1 15">This protein is a component of the acetyl coenzyme A carboxylase complex; first, biotin carboxylase catalyzes the carboxylation of the carrier protein and then the transcarboxylase transfers the carboxyl group to form malonyl-CoA.</text>
</comment>
<dbReference type="EC" id="6.3.4.14" evidence="4 15"/>
<sequence length="463" mass="50889">MPTIRRIFVANRGEIAVRVIRACKEMDIEVVIGVSEADRDSLPAKLADKAVCIGPASSSQSYLRHDLLITAATATGCDAVHPGYGFLSERPVFSQACTDNGLIFIGPSPEAIQAMGDKLSAIRLAKEAGVPVIPGSGKLSSPDEAKKAAKRIGYPCLIKASAGGGGRGMRIVRSAAELLPSFDSAQREAQAAFGDSTVYLEKFIEQAKHIEFQILGDQHGGLVHLFERDCSVQRRHQKLIEEAPSPVITPKQRKEMGDAALSLAKAVGYYSAGTIEFVYDVQTGHFYFLEMNTRIQVEHPVTELITGIDLVKEQIRIAAGERLSFRAEDLEIRGHAIECRINAEDPLHDFRPAPGRVKTWRPPAGKGVRLDTHCYEGYLISPFYDSMVAKLITYAPSREQARTEMSKALENFVIEGPCTTIPLHRAVIADKAFEDSTVTTRWLEGEFLPHWHPQDNSTIQEPI</sequence>
<evidence type="ECO:0000313" key="18">
    <source>
        <dbReference type="EMBL" id="TCT03710.1"/>
    </source>
</evidence>
<dbReference type="InterPro" id="IPR016185">
    <property type="entry name" value="PreATP-grasp_dom_sf"/>
</dbReference>
<dbReference type="InterPro" id="IPR005479">
    <property type="entry name" value="CPAse_ATP-bd"/>
</dbReference>
<protein>
    <recommendedName>
        <fullName evidence="5 15">Biotin carboxylase</fullName>
        <ecNumber evidence="4 15">6.3.4.14</ecNumber>
    </recommendedName>
    <alternativeName>
        <fullName evidence="12 15">Acetyl-coenzyme A carboxylase biotin carboxylase subunit A</fullName>
    </alternativeName>
</protein>
<dbReference type="GO" id="GO:0046872">
    <property type="term" value="F:metal ion binding"/>
    <property type="evidence" value="ECO:0007669"/>
    <property type="project" value="UniProtKB-KW"/>
</dbReference>
<feature type="domain" description="Biotin carboxylation" evidence="17">
    <location>
        <begin position="3"/>
        <end position="448"/>
    </location>
</feature>
<dbReference type="InterPro" id="IPR004549">
    <property type="entry name" value="Acetyl_CoA_COase_biotin_COase"/>
</dbReference>
<evidence type="ECO:0000256" key="5">
    <source>
        <dbReference type="ARBA" id="ARBA00017242"/>
    </source>
</evidence>
<keyword evidence="10" id="KW-0460">Magnesium</keyword>
<comment type="subunit">
    <text evidence="3 15">Acetyl-CoA carboxylase is a heterohexamer of biotin carboxyl carrier protein, biotin carboxylase and the two subunits of carboxyl transferase in a 2:2 complex.</text>
</comment>
<evidence type="ECO:0000256" key="7">
    <source>
        <dbReference type="ARBA" id="ARBA00022723"/>
    </source>
</evidence>
<keyword evidence="19" id="KW-1185">Reference proteome</keyword>
<proteinExistence type="predicted"/>
<keyword evidence="15" id="KW-0444">Lipid biosynthesis</keyword>
<evidence type="ECO:0000256" key="6">
    <source>
        <dbReference type="ARBA" id="ARBA00022598"/>
    </source>
</evidence>
<comment type="caution">
    <text evidence="18">The sequence shown here is derived from an EMBL/GenBank/DDBJ whole genome shotgun (WGS) entry which is preliminary data.</text>
</comment>
<evidence type="ECO:0000313" key="19">
    <source>
        <dbReference type="Proteomes" id="UP000295525"/>
    </source>
</evidence>
<comment type="pathway">
    <text evidence="2 15">Lipid metabolism; malonyl-CoA biosynthesis; malonyl-CoA from acetyl-CoA: step 1/1.</text>
</comment>
<dbReference type="PROSITE" id="PS00867">
    <property type="entry name" value="CPSASE_2"/>
    <property type="match status" value="1"/>
</dbReference>
<evidence type="ECO:0000256" key="11">
    <source>
        <dbReference type="ARBA" id="ARBA00023267"/>
    </source>
</evidence>
<dbReference type="Proteomes" id="UP000295525">
    <property type="component" value="Unassembled WGS sequence"/>
</dbReference>
<dbReference type="InterPro" id="IPR011761">
    <property type="entry name" value="ATP-grasp"/>
</dbReference>
<dbReference type="Pfam" id="PF00289">
    <property type="entry name" value="Biotin_carb_N"/>
    <property type="match status" value="1"/>
</dbReference>
<dbReference type="NCBIfam" id="TIGR00514">
    <property type="entry name" value="accC"/>
    <property type="match status" value="1"/>
</dbReference>
<dbReference type="InterPro" id="IPR005481">
    <property type="entry name" value="BC-like_N"/>
</dbReference>
<comment type="catalytic activity">
    <reaction evidence="13 15">
        <text>N(6)-biotinyl-L-lysyl-[protein] + hydrogencarbonate + ATP = N(6)-carboxybiotinyl-L-lysyl-[protein] + ADP + phosphate + H(+)</text>
        <dbReference type="Rhea" id="RHEA:13501"/>
        <dbReference type="Rhea" id="RHEA-COMP:10505"/>
        <dbReference type="Rhea" id="RHEA-COMP:10506"/>
        <dbReference type="ChEBI" id="CHEBI:15378"/>
        <dbReference type="ChEBI" id="CHEBI:17544"/>
        <dbReference type="ChEBI" id="CHEBI:30616"/>
        <dbReference type="ChEBI" id="CHEBI:43474"/>
        <dbReference type="ChEBI" id="CHEBI:83144"/>
        <dbReference type="ChEBI" id="CHEBI:83145"/>
        <dbReference type="ChEBI" id="CHEBI:456216"/>
        <dbReference type="EC" id="6.3.4.14"/>
    </reaction>
</comment>
<name>A0A4R3LT52_9BURK</name>
<keyword evidence="6 15" id="KW-0436">Ligase</keyword>
<keyword evidence="8 14" id="KW-0547">Nucleotide-binding</keyword>
<evidence type="ECO:0000256" key="2">
    <source>
        <dbReference type="ARBA" id="ARBA00004956"/>
    </source>
</evidence>
<dbReference type="InterPro" id="IPR051602">
    <property type="entry name" value="ACC_Biotin_Carboxylase"/>
</dbReference>
<evidence type="ECO:0000256" key="15">
    <source>
        <dbReference type="RuleBase" id="RU365063"/>
    </source>
</evidence>
<evidence type="ECO:0000256" key="14">
    <source>
        <dbReference type="PROSITE-ProRule" id="PRU00409"/>
    </source>
</evidence>
<organism evidence="18 19">
    <name type="scientific">Paralcaligenes ureilyticus</name>
    <dbReference type="NCBI Taxonomy" id="627131"/>
    <lineage>
        <taxon>Bacteria</taxon>
        <taxon>Pseudomonadati</taxon>
        <taxon>Pseudomonadota</taxon>
        <taxon>Betaproteobacteria</taxon>
        <taxon>Burkholderiales</taxon>
        <taxon>Alcaligenaceae</taxon>
        <taxon>Paralcaligenes</taxon>
    </lineage>
</organism>
<dbReference type="PANTHER" id="PTHR48095:SF2">
    <property type="entry name" value="BIOTIN CARBOXYLASE, CHLOROPLASTIC"/>
    <property type="match status" value="1"/>
</dbReference>
<dbReference type="PROSITE" id="PS50979">
    <property type="entry name" value="BC"/>
    <property type="match status" value="1"/>
</dbReference>
<dbReference type="NCBIfam" id="NF006367">
    <property type="entry name" value="PRK08591.1"/>
    <property type="match status" value="1"/>
</dbReference>
<feature type="domain" description="ATP-grasp" evidence="16">
    <location>
        <begin position="122"/>
        <end position="319"/>
    </location>
</feature>
<dbReference type="Gene3D" id="3.30.470.20">
    <property type="entry name" value="ATP-grasp fold, B domain"/>
    <property type="match status" value="1"/>
</dbReference>
<evidence type="ECO:0000256" key="1">
    <source>
        <dbReference type="ARBA" id="ARBA00003761"/>
    </source>
</evidence>
<evidence type="ECO:0000259" key="17">
    <source>
        <dbReference type="PROSITE" id="PS50979"/>
    </source>
</evidence>
<dbReference type="AlphaFoldDB" id="A0A4R3LT52"/>
<dbReference type="InterPro" id="IPR011764">
    <property type="entry name" value="Biotin_carboxylation_dom"/>
</dbReference>
<evidence type="ECO:0000256" key="4">
    <source>
        <dbReference type="ARBA" id="ARBA00013263"/>
    </source>
</evidence>
<evidence type="ECO:0000256" key="10">
    <source>
        <dbReference type="ARBA" id="ARBA00022842"/>
    </source>
</evidence>
<keyword evidence="9 14" id="KW-0067">ATP-binding</keyword>
<dbReference type="InterPro" id="IPR005482">
    <property type="entry name" value="Biotin_COase_C"/>
</dbReference>
<keyword evidence="11 15" id="KW-0092">Biotin</keyword>
<dbReference type="FunFam" id="3.30.1490.20:FF:000018">
    <property type="entry name" value="Biotin carboxylase"/>
    <property type="match status" value="1"/>
</dbReference>
<evidence type="ECO:0000256" key="13">
    <source>
        <dbReference type="ARBA" id="ARBA00048600"/>
    </source>
</evidence>
<evidence type="ECO:0000256" key="12">
    <source>
        <dbReference type="ARBA" id="ARBA00033786"/>
    </source>
</evidence>
<keyword evidence="15" id="KW-0276">Fatty acid metabolism</keyword>
<dbReference type="GO" id="GO:0005524">
    <property type="term" value="F:ATP binding"/>
    <property type="evidence" value="ECO:0007669"/>
    <property type="project" value="UniProtKB-UniRule"/>
</dbReference>
<dbReference type="InterPro" id="IPR011054">
    <property type="entry name" value="Rudment_hybrid_motif"/>
</dbReference>
<dbReference type="GO" id="GO:0004075">
    <property type="term" value="F:biotin carboxylase activity"/>
    <property type="evidence" value="ECO:0007669"/>
    <property type="project" value="UniProtKB-EC"/>
</dbReference>
<dbReference type="SUPFAM" id="SSF56059">
    <property type="entry name" value="Glutathione synthetase ATP-binding domain-like"/>
    <property type="match status" value="1"/>
</dbReference>
<keyword evidence="15" id="KW-0443">Lipid metabolism</keyword>
<dbReference type="SUPFAM" id="SSF52440">
    <property type="entry name" value="PreATP-grasp domain"/>
    <property type="match status" value="1"/>
</dbReference>
<dbReference type="GO" id="GO:2001295">
    <property type="term" value="P:malonyl-CoA biosynthetic process"/>
    <property type="evidence" value="ECO:0007669"/>
    <property type="project" value="UniProtKB-UniPathway"/>
</dbReference>
<dbReference type="GO" id="GO:0006633">
    <property type="term" value="P:fatty acid biosynthetic process"/>
    <property type="evidence" value="ECO:0007669"/>
    <property type="project" value="UniProtKB-KW"/>
</dbReference>
<dbReference type="EMBL" id="SMAJ01000014">
    <property type="protein sequence ID" value="TCT03710.1"/>
    <property type="molecule type" value="Genomic_DNA"/>
</dbReference>
<dbReference type="Pfam" id="PF02786">
    <property type="entry name" value="CPSase_L_D2"/>
    <property type="match status" value="1"/>
</dbReference>
<dbReference type="PROSITE" id="PS00866">
    <property type="entry name" value="CPSASE_1"/>
    <property type="match status" value="1"/>
</dbReference>
<dbReference type="FunFam" id="3.40.50.20:FF:000010">
    <property type="entry name" value="Propionyl-CoA carboxylase subunit alpha"/>
    <property type="match status" value="1"/>
</dbReference>
<evidence type="ECO:0000256" key="9">
    <source>
        <dbReference type="ARBA" id="ARBA00022840"/>
    </source>
</evidence>
<dbReference type="PANTHER" id="PTHR48095">
    <property type="entry name" value="PYRUVATE CARBOXYLASE SUBUNIT A"/>
    <property type="match status" value="1"/>
</dbReference>
<dbReference type="UniPathway" id="UPA00655">
    <property type="reaction ID" value="UER00711"/>
</dbReference>
<dbReference type="SUPFAM" id="SSF51246">
    <property type="entry name" value="Rudiment single hybrid motif"/>
    <property type="match status" value="1"/>
</dbReference>
<dbReference type="RefSeq" id="WP_132584206.1">
    <property type="nucleotide sequence ID" value="NZ_SMAJ01000014.1"/>
</dbReference>
<keyword evidence="15" id="KW-0275">Fatty acid biosynthesis</keyword>